<evidence type="ECO:0000256" key="14">
    <source>
        <dbReference type="PROSITE-ProRule" id="PRU00175"/>
    </source>
</evidence>
<dbReference type="GO" id="GO:0006325">
    <property type="term" value="P:chromatin organization"/>
    <property type="evidence" value="ECO:0007669"/>
    <property type="project" value="UniProtKB-KW"/>
</dbReference>
<dbReference type="EMBL" id="VDMD01000001">
    <property type="protein sequence ID" value="TRM69397.1"/>
    <property type="molecule type" value="Genomic_DNA"/>
</dbReference>
<dbReference type="OrthoDB" id="10266039at2759"/>
<keyword evidence="8 15" id="KW-0833">Ubl conjugation pathway</keyword>
<keyword evidence="12 15" id="KW-0539">Nucleus</keyword>
<dbReference type="PROSITE" id="PS50089">
    <property type="entry name" value="ZF_RING_2"/>
    <property type="match status" value="1"/>
</dbReference>
<evidence type="ECO:0000256" key="5">
    <source>
        <dbReference type="ARBA" id="ARBA00022679"/>
    </source>
</evidence>
<feature type="region of interest" description="Disordered" evidence="17">
    <location>
        <begin position="228"/>
        <end position="284"/>
    </location>
</feature>
<evidence type="ECO:0000256" key="3">
    <source>
        <dbReference type="ARBA" id="ARBA00004906"/>
    </source>
</evidence>
<comment type="subcellular location">
    <subcellularLocation>
        <location evidence="2 15">Nucleus</location>
    </subcellularLocation>
</comment>
<dbReference type="AlphaFoldDB" id="A0A550CX75"/>
<dbReference type="InterPro" id="IPR018957">
    <property type="entry name" value="Znf_C3HC4_RING-type"/>
</dbReference>
<dbReference type="InterPro" id="IPR058643">
    <property type="entry name" value="BRE1-like_CC"/>
</dbReference>
<evidence type="ECO:0000256" key="12">
    <source>
        <dbReference type="ARBA" id="ARBA00023242"/>
    </source>
</evidence>
<dbReference type="STRING" id="97359.A0A550CX75"/>
<proteinExistence type="inferred from homology"/>
<dbReference type="Gene3D" id="3.30.40.10">
    <property type="entry name" value="Zinc/RING finger domain, C3HC4 (zinc finger)"/>
    <property type="match status" value="1"/>
</dbReference>
<comment type="pathway">
    <text evidence="3 15">Protein modification; protein ubiquitination.</text>
</comment>
<protein>
    <recommendedName>
        <fullName evidence="15">E3 ubiquitin protein ligase</fullName>
        <ecNumber evidence="15">2.3.2.27</ecNumber>
    </recommendedName>
</protein>
<dbReference type="PANTHER" id="PTHR23163">
    <property type="entry name" value="RING FINGER PROTEIN-RELATED"/>
    <property type="match status" value="1"/>
</dbReference>
<reference evidence="19 20" key="1">
    <citation type="journal article" date="2019" name="New Phytol.">
        <title>Comparative genomics reveals unique wood-decay strategies and fruiting body development in the Schizophyllaceae.</title>
        <authorList>
            <person name="Almasi E."/>
            <person name="Sahu N."/>
            <person name="Krizsan K."/>
            <person name="Balint B."/>
            <person name="Kovacs G.M."/>
            <person name="Kiss B."/>
            <person name="Cseklye J."/>
            <person name="Drula E."/>
            <person name="Henrissat B."/>
            <person name="Nagy I."/>
            <person name="Chovatia M."/>
            <person name="Adam C."/>
            <person name="LaButti K."/>
            <person name="Lipzen A."/>
            <person name="Riley R."/>
            <person name="Grigoriev I.V."/>
            <person name="Nagy L.G."/>
        </authorList>
    </citation>
    <scope>NUCLEOTIDE SEQUENCE [LARGE SCALE GENOMIC DNA]</scope>
    <source>
        <strain evidence="19 20">NL-1724</strain>
    </source>
</reference>
<dbReference type="EC" id="2.3.2.27" evidence="15"/>
<dbReference type="PANTHER" id="PTHR23163:SF0">
    <property type="entry name" value="E3 UBIQUITIN-PROTEIN LIGASE BRE1"/>
    <property type="match status" value="1"/>
</dbReference>
<keyword evidence="7 14" id="KW-0863">Zinc-finger</keyword>
<dbReference type="CDD" id="cd16499">
    <property type="entry name" value="RING-HC_Bre1-like"/>
    <property type="match status" value="1"/>
</dbReference>
<sequence>MLDVAMDSRKRHLIDDDGPGAVKKHIIEGPNGAPHVNGTVAEYDADDQQERQGNDLESFRKEALYRRMKHYSREHDRAQRRIAELERSRSSSEAGIAAVSACWSQLVDTIESACGDVNDSDDQQAGVSELVDQLLENDEVPDTFTEALQEKLATTRSLVTKLAQASNRSGDVLREHAYMQSQKAQTECTVLRSQVSTLRSQLKDATSQREQYHEDLLRAESRYERQRSIGIHNSGPRTPVPPSLDVKVEVPDPAKPEPSPAASATKATTPNPSGVDDDHPLSDDGLKVVLDMRDAEISELKRQLVDERIMHTQENFRSKNILITDLLNNAYFKNLMRQVERLQVQLNQAREDAATHSQQLEDRFAQEQKLVQDNHALEQQAVTELKAQLSRRDAECVRLRERREQLEAELNERRQKDGMKFSAFSQVKTLNKSLKDRMDAFQSELRRQKAHIAARAGDAEMMKFFFENDASYVPKLKQDLMDSRRRVSALEEACSDEQRAEADLRTELATAQAELVECRAIYGDTAASPEFNKLTSELRNKEDELKRLKLELEQHTQSMNMMYDEQDKLASAWDTLESQVSDKVFELVGIEEKLLKAREEKAKADNKYFAVSRDKTTLEEEKRAVQKKIDKAEALISKMTQDKALQVEANNAANHEINTLRKFLENDRVKLDELSKNIRQLEADLATERARVLHTEDAWRQRERQLAEAQAKVNKQSLQLTKAEEKIKAKEKTLLSEAAVKVREAKVEESNVPAELEMQMKMLKCSTCNLNFRSVILSKCMHTFCKGCVDARLTTRQRRCPSCDLTFTNSEVHKFYLQ</sequence>
<dbReference type="SMART" id="SM00184">
    <property type="entry name" value="RING"/>
    <property type="match status" value="1"/>
</dbReference>
<dbReference type="PROSITE" id="PS00518">
    <property type="entry name" value="ZF_RING_1"/>
    <property type="match status" value="1"/>
</dbReference>
<dbReference type="Pfam" id="PF00097">
    <property type="entry name" value="zf-C3HC4"/>
    <property type="match status" value="1"/>
</dbReference>
<keyword evidence="5 15" id="KW-0808">Transferase</keyword>
<evidence type="ECO:0000313" key="20">
    <source>
        <dbReference type="Proteomes" id="UP000320762"/>
    </source>
</evidence>
<dbReference type="InterPro" id="IPR001841">
    <property type="entry name" value="Znf_RING"/>
</dbReference>
<dbReference type="SUPFAM" id="SSF57850">
    <property type="entry name" value="RING/U-box"/>
    <property type="match status" value="1"/>
</dbReference>
<feature type="compositionally biased region" description="Basic and acidic residues" evidence="17">
    <location>
        <begin position="246"/>
        <end position="255"/>
    </location>
</feature>
<evidence type="ECO:0000256" key="6">
    <source>
        <dbReference type="ARBA" id="ARBA00022723"/>
    </source>
</evidence>
<evidence type="ECO:0000256" key="9">
    <source>
        <dbReference type="ARBA" id="ARBA00022833"/>
    </source>
</evidence>
<keyword evidence="6 15" id="KW-0479">Metal-binding</keyword>
<evidence type="ECO:0000256" key="1">
    <source>
        <dbReference type="ARBA" id="ARBA00000900"/>
    </source>
</evidence>
<dbReference type="GO" id="GO:0033503">
    <property type="term" value="C:HULC complex"/>
    <property type="evidence" value="ECO:0007669"/>
    <property type="project" value="TreeGrafter"/>
</dbReference>
<comment type="similarity">
    <text evidence="4 15">Belongs to the BRE1 family.</text>
</comment>
<dbReference type="InterPro" id="IPR017907">
    <property type="entry name" value="Znf_RING_CS"/>
</dbReference>
<evidence type="ECO:0000256" key="16">
    <source>
        <dbReference type="SAM" id="Coils"/>
    </source>
</evidence>
<dbReference type="GO" id="GO:0008270">
    <property type="term" value="F:zinc ion binding"/>
    <property type="evidence" value="ECO:0007669"/>
    <property type="project" value="UniProtKB-KW"/>
</dbReference>
<keyword evidence="9 15" id="KW-0862">Zinc</keyword>
<feature type="coiled-coil region" evidence="16">
    <location>
        <begin position="195"/>
        <end position="222"/>
    </location>
</feature>
<dbReference type="GO" id="GO:0061630">
    <property type="term" value="F:ubiquitin protein ligase activity"/>
    <property type="evidence" value="ECO:0007669"/>
    <property type="project" value="UniProtKB-EC"/>
</dbReference>
<evidence type="ECO:0000256" key="13">
    <source>
        <dbReference type="ARBA" id="ARBA00059679"/>
    </source>
</evidence>
<evidence type="ECO:0000259" key="18">
    <source>
        <dbReference type="PROSITE" id="PS50089"/>
    </source>
</evidence>
<evidence type="ECO:0000256" key="11">
    <source>
        <dbReference type="ARBA" id="ARBA00023054"/>
    </source>
</evidence>
<evidence type="ECO:0000256" key="10">
    <source>
        <dbReference type="ARBA" id="ARBA00022853"/>
    </source>
</evidence>
<evidence type="ECO:0000256" key="2">
    <source>
        <dbReference type="ARBA" id="ARBA00004123"/>
    </source>
</evidence>
<keyword evidence="10 15" id="KW-0156">Chromatin regulator</keyword>
<evidence type="ECO:0000256" key="17">
    <source>
        <dbReference type="SAM" id="MobiDB-lite"/>
    </source>
</evidence>
<dbReference type="UniPathway" id="UPA00143"/>
<comment type="catalytic activity">
    <reaction evidence="1 15">
        <text>S-ubiquitinyl-[E2 ubiquitin-conjugating enzyme]-L-cysteine + [acceptor protein]-L-lysine = [E2 ubiquitin-conjugating enzyme]-L-cysteine + N(6)-ubiquitinyl-[acceptor protein]-L-lysine.</text>
        <dbReference type="EC" id="2.3.2.27"/>
    </reaction>
</comment>
<evidence type="ECO:0000256" key="8">
    <source>
        <dbReference type="ARBA" id="ARBA00022786"/>
    </source>
</evidence>
<dbReference type="Pfam" id="PF26095">
    <property type="entry name" value="CC_Bre1"/>
    <property type="match status" value="1"/>
</dbReference>
<evidence type="ECO:0000313" key="19">
    <source>
        <dbReference type="EMBL" id="TRM69397.1"/>
    </source>
</evidence>
<evidence type="ECO:0000256" key="15">
    <source>
        <dbReference type="RuleBase" id="RU365038"/>
    </source>
</evidence>
<feature type="coiled-coil region" evidence="16">
    <location>
        <begin position="389"/>
        <end position="733"/>
    </location>
</feature>
<accession>A0A550CX75</accession>
<dbReference type="GO" id="GO:0016567">
    <property type="term" value="P:protein ubiquitination"/>
    <property type="evidence" value="ECO:0007669"/>
    <property type="project" value="UniProtKB-UniRule"/>
</dbReference>
<evidence type="ECO:0000256" key="7">
    <source>
        <dbReference type="ARBA" id="ARBA00022771"/>
    </source>
</evidence>
<feature type="coiled-coil region" evidence="16">
    <location>
        <begin position="61"/>
        <end position="88"/>
    </location>
</feature>
<dbReference type="InterPro" id="IPR013083">
    <property type="entry name" value="Znf_RING/FYVE/PHD"/>
</dbReference>
<dbReference type="GO" id="GO:0005634">
    <property type="term" value="C:nucleus"/>
    <property type="evidence" value="ECO:0007669"/>
    <property type="project" value="UniProtKB-SubCell"/>
</dbReference>
<comment type="function">
    <text evidence="13">E3 ubiquitin-protein ligase that mediates monoubiquitination of histone H2B to form H2BK123ub1. H2BK123ub1 gives a specific tag for epigenetic transcriptional activation and is also a prerequisite for H3K4me and H3K79me formation.</text>
</comment>
<organism evidence="19 20">
    <name type="scientific">Schizophyllum amplum</name>
    <dbReference type="NCBI Taxonomy" id="97359"/>
    <lineage>
        <taxon>Eukaryota</taxon>
        <taxon>Fungi</taxon>
        <taxon>Dikarya</taxon>
        <taxon>Basidiomycota</taxon>
        <taxon>Agaricomycotina</taxon>
        <taxon>Agaricomycetes</taxon>
        <taxon>Agaricomycetidae</taxon>
        <taxon>Agaricales</taxon>
        <taxon>Schizophyllaceae</taxon>
        <taxon>Schizophyllum</taxon>
    </lineage>
</organism>
<name>A0A550CX75_9AGAR</name>
<dbReference type="Proteomes" id="UP000320762">
    <property type="component" value="Unassembled WGS sequence"/>
</dbReference>
<evidence type="ECO:0000256" key="4">
    <source>
        <dbReference type="ARBA" id="ARBA00005555"/>
    </source>
</evidence>
<dbReference type="Pfam" id="PF08647">
    <property type="entry name" value="BRE1"/>
    <property type="match status" value="1"/>
</dbReference>
<dbReference type="InterPro" id="IPR013956">
    <property type="entry name" value="E3_ubiquit_lig_Bre1"/>
</dbReference>
<keyword evidence="11 15" id="KW-0175">Coiled coil</keyword>
<gene>
    <name evidence="19" type="ORF">BD626DRAFT_563149</name>
</gene>
<feature type="compositionally biased region" description="Low complexity" evidence="17">
    <location>
        <begin position="260"/>
        <end position="273"/>
    </location>
</feature>
<feature type="coiled-coil region" evidence="16">
    <location>
        <begin position="332"/>
        <end position="359"/>
    </location>
</feature>
<keyword evidence="20" id="KW-1185">Reference proteome</keyword>
<comment type="caution">
    <text evidence="19">The sequence shown here is derived from an EMBL/GenBank/DDBJ whole genome shotgun (WGS) entry which is preliminary data.</text>
</comment>
<feature type="domain" description="RING-type" evidence="18">
    <location>
        <begin position="765"/>
        <end position="804"/>
    </location>
</feature>